<dbReference type="OrthoDB" id="4421426at2"/>
<keyword evidence="5" id="KW-1185">Reference proteome</keyword>
<evidence type="ECO:0000313" key="5">
    <source>
        <dbReference type="Proteomes" id="UP000594905"/>
    </source>
</evidence>
<dbReference type="AlphaFoldDB" id="A0A2X4RUB2"/>
<reference evidence="3 4" key="1">
    <citation type="submission" date="2018-06" db="EMBL/GenBank/DDBJ databases">
        <authorList>
            <consortium name="Pathogen Informatics"/>
            <person name="Doyle S."/>
        </authorList>
    </citation>
    <scope>NUCLEOTIDE SEQUENCE [LARGE SCALE GENOMIC DNA]</scope>
    <source>
        <strain evidence="3 4">NCTC10288</strain>
    </source>
</reference>
<dbReference type="Proteomes" id="UP000594905">
    <property type="component" value="Chromosome"/>
</dbReference>
<feature type="transmembrane region" description="Helical" evidence="1">
    <location>
        <begin position="55"/>
        <end position="78"/>
    </location>
</feature>
<keyword evidence="1" id="KW-0812">Transmembrane</keyword>
<name>A0A2X4RUB2_9CORY</name>
<proteinExistence type="predicted"/>
<keyword evidence="1" id="KW-0472">Membrane</keyword>
<reference evidence="2 5" key="2">
    <citation type="submission" date="2020-12" db="EMBL/GenBank/DDBJ databases">
        <title>FDA dAtabase for Regulatory Grade micrObial Sequences (FDA-ARGOS): Supporting development and validation of Infectious Disease Dx tests.</title>
        <authorList>
            <person name="Sproer C."/>
            <person name="Gronow S."/>
            <person name="Severitt S."/>
            <person name="Schroder I."/>
            <person name="Tallon L."/>
            <person name="Sadzewicz L."/>
            <person name="Zhao X."/>
            <person name="Boylan J."/>
            <person name="Ott S."/>
            <person name="Bowen H."/>
            <person name="Vavikolanu K."/>
            <person name="Mehta A."/>
            <person name="Aluvathingal J."/>
            <person name="Nadendla S."/>
            <person name="Lowell S."/>
            <person name="Myers T."/>
            <person name="Yan Y."/>
            <person name="Sichtig H."/>
        </authorList>
    </citation>
    <scope>NUCLEOTIDE SEQUENCE [LARGE SCALE GENOMIC DNA]</scope>
    <source>
        <strain evidence="2 5">FDAARGOS_894</strain>
    </source>
</reference>
<feature type="transmembrane region" description="Helical" evidence="1">
    <location>
        <begin position="84"/>
        <end position="104"/>
    </location>
</feature>
<dbReference type="EMBL" id="CP065689">
    <property type="protein sequence ID" value="QPS58973.1"/>
    <property type="molecule type" value="Genomic_DNA"/>
</dbReference>
<dbReference type="KEGG" id="cmin:NCTC10288_01181"/>
<dbReference type="GeneID" id="70783089"/>
<gene>
    <name evidence="2" type="ORF">I6G51_08560</name>
    <name evidence="3" type="ORF">NCTC10288_01181</name>
</gene>
<evidence type="ECO:0000313" key="4">
    <source>
        <dbReference type="Proteomes" id="UP000249264"/>
    </source>
</evidence>
<evidence type="ECO:0000256" key="1">
    <source>
        <dbReference type="SAM" id="Phobius"/>
    </source>
</evidence>
<accession>A0A2X4RUB2</accession>
<evidence type="ECO:0000313" key="3">
    <source>
        <dbReference type="EMBL" id="SQH99880.1"/>
    </source>
</evidence>
<dbReference type="RefSeq" id="WP_039675491.1">
    <property type="nucleotide sequence ID" value="NZ_CP065689.1"/>
</dbReference>
<sequence>MKFTQTSIPFTNRFNSVFLNDLESVPYKEKHENPSPYNLHKVFESQGPVPEGGTLWTGILFLGILVGGGSFIGFIAWIAKGREVPWLIILFLAGILLYHAVDYVKWRLFVRKLSTAWKNGWIDCYPALIGSLYYDEQNVKADKAKYFYLTTLMVVAPSGETRSIEEFEACAGKPRQLIADGVALASERHKIRLDAQRHNGWTFLAVVRGKPLEHGSLETGLGRPQVAAGLDRVRYGWPLDNVGPLPDTA</sequence>
<dbReference type="STRING" id="38301.NX84_07695"/>
<evidence type="ECO:0000313" key="2">
    <source>
        <dbReference type="EMBL" id="QPS58973.1"/>
    </source>
</evidence>
<protein>
    <submittedName>
        <fullName evidence="3">Uncharacterized protein</fullName>
    </submittedName>
</protein>
<organism evidence="3 4">
    <name type="scientific">Corynebacterium minutissimum</name>
    <dbReference type="NCBI Taxonomy" id="38301"/>
    <lineage>
        <taxon>Bacteria</taxon>
        <taxon>Bacillati</taxon>
        <taxon>Actinomycetota</taxon>
        <taxon>Actinomycetes</taxon>
        <taxon>Mycobacteriales</taxon>
        <taxon>Corynebacteriaceae</taxon>
        <taxon>Corynebacterium</taxon>
    </lineage>
</organism>
<dbReference type="EMBL" id="LS483460">
    <property type="protein sequence ID" value="SQH99880.1"/>
    <property type="molecule type" value="Genomic_DNA"/>
</dbReference>
<keyword evidence="1" id="KW-1133">Transmembrane helix</keyword>
<dbReference type="Proteomes" id="UP000249264">
    <property type="component" value="Chromosome 1"/>
</dbReference>